<feature type="non-terminal residue" evidence="3">
    <location>
        <position position="1"/>
    </location>
</feature>
<protein>
    <recommendedName>
        <fullName evidence="2">PSP1 C-terminal domain-containing protein</fullName>
    </recommendedName>
</protein>
<dbReference type="InterPro" id="IPR047767">
    <property type="entry name" value="PSP1-like"/>
</dbReference>
<evidence type="ECO:0000259" key="2">
    <source>
        <dbReference type="PROSITE" id="PS51411"/>
    </source>
</evidence>
<dbReference type="AlphaFoldDB" id="X1E4B4"/>
<accession>X1E4B4</accession>
<evidence type="ECO:0000256" key="1">
    <source>
        <dbReference type="SAM" id="MobiDB-lite"/>
    </source>
</evidence>
<name>X1E4B4_9ZZZZ</name>
<feature type="region of interest" description="Disordered" evidence="1">
    <location>
        <begin position="206"/>
        <end position="240"/>
    </location>
</feature>
<dbReference type="NCBIfam" id="NF041131">
    <property type="entry name" value="RicT_YaaT_fam"/>
    <property type="match status" value="1"/>
</dbReference>
<proteinExistence type="predicted"/>
<dbReference type="PANTHER" id="PTHR43830:SF3">
    <property type="entry name" value="PROTEIN PSP1"/>
    <property type="match status" value="1"/>
</dbReference>
<evidence type="ECO:0000313" key="3">
    <source>
        <dbReference type="EMBL" id="GAH03478.1"/>
    </source>
</evidence>
<reference evidence="3" key="1">
    <citation type="journal article" date="2014" name="Front. Microbiol.">
        <title>High frequency of phylogenetically diverse reductive dehalogenase-homologous genes in deep subseafloor sedimentary metagenomes.</title>
        <authorList>
            <person name="Kawai M."/>
            <person name="Futagami T."/>
            <person name="Toyoda A."/>
            <person name="Takaki Y."/>
            <person name="Nishi S."/>
            <person name="Hori S."/>
            <person name="Arai W."/>
            <person name="Tsubouchi T."/>
            <person name="Morono Y."/>
            <person name="Uchiyama I."/>
            <person name="Ito T."/>
            <person name="Fujiyama A."/>
            <person name="Inagaki F."/>
            <person name="Takami H."/>
        </authorList>
    </citation>
    <scope>NUCLEOTIDE SEQUENCE</scope>
    <source>
        <strain evidence="3">Expedition CK06-06</strain>
    </source>
</reference>
<organism evidence="3">
    <name type="scientific">marine sediment metagenome</name>
    <dbReference type="NCBI Taxonomy" id="412755"/>
    <lineage>
        <taxon>unclassified sequences</taxon>
        <taxon>metagenomes</taxon>
        <taxon>ecological metagenomes</taxon>
    </lineage>
</organism>
<sequence length="240" mass="27468">KEKEGYNKFGELTKKHKLSMKLVNVHVLFDKSKMIFFFTAEKRVDFREMVKELASHFKIRIELRQIGVRDEAKIVGGLGPCGRNLCCKSFLNDFESISIKMAKDQNLPLNPLKISGICGRLMCCLRYEYDTYQEFVDNAPERGRKVKSCHGCGVVCGYEPLKESLVVYLENKTRRSIPFAEVEVTNERVELDEFGEPSNMDYVKMQESAELTTTGKSPAVKDSTDKKDIKKPATRDKTDK</sequence>
<feature type="domain" description="PSP1 C-terminal" evidence="2">
    <location>
        <begin position="1"/>
        <end position="66"/>
    </location>
</feature>
<feature type="compositionally biased region" description="Basic and acidic residues" evidence="1">
    <location>
        <begin position="222"/>
        <end position="240"/>
    </location>
</feature>
<comment type="caution">
    <text evidence="3">The sequence shown here is derived from an EMBL/GenBank/DDBJ whole genome shotgun (WGS) entry which is preliminary data.</text>
</comment>
<dbReference type="Pfam" id="PF04468">
    <property type="entry name" value="PSP1"/>
    <property type="match status" value="1"/>
</dbReference>
<dbReference type="InterPro" id="IPR007557">
    <property type="entry name" value="PSP1_C"/>
</dbReference>
<dbReference type="PANTHER" id="PTHR43830">
    <property type="entry name" value="PROTEIN PSP1"/>
    <property type="match status" value="1"/>
</dbReference>
<dbReference type="PROSITE" id="PS51411">
    <property type="entry name" value="PSP1_C"/>
    <property type="match status" value="1"/>
</dbReference>
<gene>
    <name evidence="3" type="ORF">S01H4_42019</name>
</gene>
<dbReference type="EMBL" id="BART01023031">
    <property type="protein sequence ID" value="GAH03478.1"/>
    <property type="molecule type" value="Genomic_DNA"/>
</dbReference>
<dbReference type="GO" id="GO:0005737">
    <property type="term" value="C:cytoplasm"/>
    <property type="evidence" value="ECO:0007669"/>
    <property type="project" value="TreeGrafter"/>
</dbReference>